<dbReference type="Proteomes" id="UP000504636">
    <property type="component" value="Unplaced"/>
</dbReference>
<proteinExistence type="predicted"/>
<feature type="domain" description="DUF7492" evidence="3">
    <location>
        <begin position="25"/>
        <end position="270"/>
    </location>
</feature>
<feature type="compositionally biased region" description="Low complexity" evidence="1">
    <location>
        <begin position="332"/>
        <end position="356"/>
    </location>
</feature>
<dbReference type="Pfam" id="PF24320">
    <property type="entry name" value="DUF7492"/>
    <property type="match status" value="1"/>
</dbReference>
<dbReference type="EMBL" id="MU003696">
    <property type="protein sequence ID" value="KAF2812915.1"/>
    <property type="molecule type" value="Genomic_DNA"/>
</dbReference>
<name>A0A6A6YYB4_9PEZI</name>
<evidence type="ECO:0000313" key="5">
    <source>
        <dbReference type="Proteomes" id="UP000504636"/>
    </source>
</evidence>
<reference evidence="6" key="2">
    <citation type="submission" date="2020-04" db="EMBL/GenBank/DDBJ databases">
        <authorList>
            <consortium name="NCBI Genome Project"/>
        </authorList>
    </citation>
    <scope>NUCLEOTIDE SEQUENCE</scope>
    <source>
        <strain evidence="6">CBS 304.34</strain>
    </source>
</reference>
<dbReference type="RefSeq" id="XP_033579879.1">
    <property type="nucleotide sequence ID" value="XM_033717591.1"/>
</dbReference>
<protein>
    <recommendedName>
        <fullName evidence="3">DUF7492 domain-containing protein</fullName>
    </recommendedName>
</protein>
<evidence type="ECO:0000259" key="3">
    <source>
        <dbReference type="Pfam" id="PF24320"/>
    </source>
</evidence>
<reference evidence="4 6" key="1">
    <citation type="journal article" date="2020" name="Stud. Mycol.">
        <title>101 Dothideomycetes genomes: a test case for predicting lifestyles and emergence of pathogens.</title>
        <authorList>
            <person name="Haridas S."/>
            <person name="Albert R."/>
            <person name="Binder M."/>
            <person name="Bloem J."/>
            <person name="Labutti K."/>
            <person name="Salamov A."/>
            <person name="Andreopoulos B."/>
            <person name="Baker S."/>
            <person name="Barry K."/>
            <person name="Bills G."/>
            <person name="Bluhm B."/>
            <person name="Cannon C."/>
            <person name="Castanera R."/>
            <person name="Culley D."/>
            <person name="Daum C."/>
            <person name="Ezra D."/>
            <person name="Gonzalez J."/>
            <person name="Henrissat B."/>
            <person name="Kuo A."/>
            <person name="Liang C."/>
            <person name="Lipzen A."/>
            <person name="Lutzoni F."/>
            <person name="Magnuson J."/>
            <person name="Mondo S."/>
            <person name="Nolan M."/>
            <person name="Ohm R."/>
            <person name="Pangilinan J."/>
            <person name="Park H.-J."/>
            <person name="Ramirez L."/>
            <person name="Alfaro M."/>
            <person name="Sun H."/>
            <person name="Tritt A."/>
            <person name="Yoshinaga Y."/>
            <person name="Zwiers L.-H."/>
            <person name="Turgeon B."/>
            <person name="Goodwin S."/>
            <person name="Spatafora J."/>
            <person name="Crous P."/>
            <person name="Grigoriev I."/>
        </authorList>
    </citation>
    <scope>NUCLEOTIDE SEQUENCE</scope>
    <source>
        <strain evidence="4 6">CBS 304.34</strain>
    </source>
</reference>
<evidence type="ECO:0000256" key="2">
    <source>
        <dbReference type="SAM" id="SignalP"/>
    </source>
</evidence>
<evidence type="ECO:0000313" key="6">
    <source>
        <dbReference type="RefSeq" id="XP_033579879.1"/>
    </source>
</evidence>
<dbReference type="GeneID" id="54458484"/>
<keyword evidence="5" id="KW-1185">Reference proteome</keyword>
<organism evidence="4">
    <name type="scientific">Mytilinidion resinicola</name>
    <dbReference type="NCBI Taxonomy" id="574789"/>
    <lineage>
        <taxon>Eukaryota</taxon>
        <taxon>Fungi</taxon>
        <taxon>Dikarya</taxon>
        <taxon>Ascomycota</taxon>
        <taxon>Pezizomycotina</taxon>
        <taxon>Dothideomycetes</taxon>
        <taxon>Pleosporomycetidae</taxon>
        <taxon>Mytilinidiales</taxon>
        <taxon>Mytilinidiaceae</taxon>
        <taxon>Mytilinidion</taxon>
    </lineage>
</organism>
<feature type="compositionally biased region" description="Low complexity" evidence="1">
    <location>
        <begin position="309"/>
        <end position="324"/>
    </location>
</feature>
<dbReference type="InterPro" id="IPR055915">
    <property type="entry name" value="DUF7492"/>
</dbReference>
<dbReference type="OrthoDB" id="64281at2759"/>
<accession>A0A6A6YYB4</accession>
<feature type="signal peptide" evidence="2">
    <location>
        <begin position="1"/>
        <end position="26"/>
    </location>
</feature>
<gene>
    <name evidence="4 6" type="ORF">BDZ99DRAFT_437652</name>
</gene>
<evidence type="ECO:0000256" key="1">
    <source>
        <dbReference type="SAM" id="MobiDB-lite"/>
    </source>
</evidence>
<dbReference type="AlphaFoldDB" id="A0A6A6YYB4"/>
<keyword evidence="2" id="KW-0732">Signal</keyword>
<sequence>MKPTSGKLAFFGRIAVAALLTTHVAGHSWIEQLVNINDNGSYVGEWGYMRNFMDKGVPANAGAVQDHQKYSLPLSVATGLFITDQMNICNPDAQKPGQADKFPKLKTAPGNYVAMRYSENGHISQPLQLQGKPNKAGTNYVFATTNPKPGETLANVMLWTADGKGGDGNGRLLTAQTFDDGRCYEKSAFPIAVQRMATTPNAGLPLFCETDFQIPKDAKTGEQLTLYWVWQWPTLPGKDGNDELGKDEYYTSCMDVDIVDKVDTNVKPSFTLAQQDSWTIAVSDFKSRTALPSSTNPTDGELGTIFKKQGGQQTAQPTGAQPTGVAPSATSPAQPTGGQPTGAAPTTTGLPIPTITNRAGTTSIGGGGNGAEDVVTVTVTEMVTVTAPLSTATLAARAVPDEDKVVSHMRQHGNSAKFRGRV</sequence>
<feature type="region of interest" description="Disordered" evidence="1">
    <location>
        <begin position="289"/>
        <end position="369"/>
    </location>
</feature>
<evidence type="ECO:0000313" key="4">
    <source>
        <dbReference type="EMBL" id="KAF2812915.1"/>
    </source>
</evidence>
<feature type="chain" id="PRO_5044629417" description="DUF7492 domain-containing protein" evidence="2">
    <location>
        <begin position="27"/>
        <end position="422"/>
    </location>
</feature>
<reference evidence="6" key="3">
    <citation type="submission" date="2025-04" db="UniProtKB">
        <authorList>
            <consortium name="RefSeq"/>
        </authorList>
    </citation>
    <scope>IDENTIFICATION</scope>
    <source>
        <strain evidence="6">CBS 304.34</strain>
    </source>
</reference>